<gene>
    <name evidence="1" type="ORF">PFR001_LOCUS2966</name>
</gene>
<proteinExistence type="predicted"/>
<evidence type="ECO:0000313" key="1">
    <source>
        <dbReference type="EMBL" id="CAH0487417.1"/>
    </source>
</evidence>
<reference evidence="1 2" key="1">
    <citation type="submission" date="2021-11" db="EMBL/GenBank/DDBJ databases">
        <authorList>
            <person name="Islam A."/>
            <person name="Islam S."/>
            <person name="Flora M.S."/>
            <person name="Rahman M."/>
            <person name="Ziaur R.M."/>
            <person name="Epstein J.H."/>
            <person name="Hassan M."/>
            <person name="Klassen M."/>
            <person name="Woodard K."/>
            <person name="Webb A."/>
            <person name="Webby R.J."/>
            <person name="El Zowalaty M.E."/>
        </authorList>
    </citation>
    <scope>NUCLEOTIDE SEQUENCE [LARGE SCALE GENOMIC DNA]</scope>
    <source>
        <strain evidence="1">Pf1</strain>
    </source>
</reference>
<sequence length="164" mass="18567">MSPANRGKRLRVILLPIFEDLQCRLMLRLLPVRSRFWFLKATIPNIRHCVRNGCGAIETEQHLFFGCTLASELWSHVLGLATTFFPPRPVWLDIALARPLHACVKLNDGDDVVSDVGHVLRTRRLYSAGQQILLCSALHRLRSHSTFHGFVNCHAEIFSVCTPA</sequence>
<name>A0ABN8BZY9_9STRA</name>
<dbReference type="EMBL" id="CAKLBC010000653">
    <property type="protein sequence ID" value="CAH0487417.1"/>
    <property type="molecule type" value="Genomic_DNA"/>
</dbReference>
<evidence type="ECO:0008006" key="3">
    <source>
        <dbReference type="Google" id="ProtNLM"/>
    </source>
</evidence>
<comment type="caution">
    <text evidence="1">The sequence shown here is derived from an EMBL/GenBank/DDBJ whole genome shotgun (WGS) entry which is preliminary data.</text>
</comment>
<keyword evidence="2" id="KW-1185">Reference proteome</keyword>
<organism evidence="1 2">
    <name type="scientific">Peronospora farinosa</name>
    <dbReference type="NCBI Taxonomy" id="134698"/>
    <lineage>
        <taxon>Eukaryota</taxon>
        <taxon>Sar</taxon>
        <taxon>Stramenopiles</taxon>
        <taxon>Oomycota</taxon>
        <taxon>Peronosporomycetes</taxon>
        <taxon>Peronosporales</taxon>
        <taxon>Peronosporaceae</taxon>
        <taxon>Peronospora</taxon>
    </lineage>
</organism>
<protein>
    <recommendedName>
        <fullName evidence="3">Reverse transcriptase zinc-binding domain-containing protein</fullName>
    </recommendedName>
</protein>
<evidence type="ECO:0000313" key="2">
    <source>
        <dbReference type="Proteomes" id="UP001157938"/>
    </source>
</evidence>
<accession>A0ABN8BZY9</accession>
<dbReference type="Proteomes" id="UP001157938">
    <property type="component" value="Unassembled WGS sequence"/>
</dbReference>